<dbReference type="OrthoDB" id="10472794at2759"/>
<protein>
    <recommendedName>
        <fullName evidence="4">Cupin domain-containing protein</fullName>
    </recommendedName>
</protein>
<feature type="transmembrane region" description="Helical" evidence="1">
    <location>
        <begin position="21"/>
        <end position="47"/>
    </location>
</feature>
<dbReference type="CDD" id="cd02208">
    <property type="entry name" value="cupin_RmlC-like"/>
    <property type="match status" value="1"/>
</dbReference>
<dbReference type="AlphaFoldDB" id="A0A7M5X300"/>
<dbReference type="GeneID" id="136806890"/>
<evidence type="ECO:0008006" key="4">
    <source>
        <dbReference type="Google" id="ProtNLM"/>
    </source>
</evidence>
<sequence>MEQTETSNESEKRGRSSKQTITWLVMMVVCILVPALIAHGSLSIMLVEPEKSSKAASVVSVGQDPIKEQAGYIIWNDRYSDIDTEKAKNELKKMLENGQDEAYYTLQVTSDQVLVMMAAKPGWKKRCHHHPVSMYLLLLEGSFYFKFHSSKQDKVLKPGDHSLIPKWQPHAEGNNGSSIVYGILTITPVHNRFNLTEYLDESECETSAFPAVTEPKLNVSEKPLGKLLPKQWTAQIILQPFSKVQNDTKQPENPFFQLSKGTASYDSDKELFMVYVKGCSYGQWWYKIEGEKTFVSDDGKSWQQKEMGWKLPSRNWTDPGSTYIGSSPMNWMSKDIYVEWWKKKYQIASNWVWLNRKNGGAPYRLMFSVPPPKTDQGDPENLAFFQMYSFTYLFNFEEGFTDLSSSFKPVVDDTGFVCGNPYNYELFNWTNHFSATALMTPVDFHHNPFPTIVNYHWDEAETYTGRIFDRSQTTTFFNNYNWYDNAGTVRCNLFGRWPKDQLFSKGYLLNTSESTWVTSCSEISVDGVDIGQQPPWWPMLGDGQIMGVIKKPDDAAKDWVSPITGTNRTVAIIRELFPPSLPLYPDSTNLWTWYDYTDFAPKTGPARPIVFMQSASSIGVGTSLALADYFDFVQLDNKVRARTNYQLDLLEKYCGFEIKKYVVPSDQLRPESFFPLINWGNRK</sequence>
<name>A0A7M5X300_9CNID</name>
<keyword evidence="1" id="KW-0812">Transmembrane</keyword>
<keyword evidence="1" id="KW-1133">Transmembrane helix</keyword>
<dbReference type="EnsemblMetazoa" id="CLYHEMT017052.1">
    <property type="protein sequence ID" value="CLYHEMP017052.1"/>
    <property type="gene ID" value="CLYHEMG017052"/>
</dbReference>
<proteinExistence type="predicted"/>
<accession>A0A7M5X300</accession>
<keyword evidence="3" id="KW-1185">Reference proteome</keyword>
<dbReference type="Proteomes" id="UP000594262">
    <property type="component" value="Unplaced"/>
</dbReference>
<evidence type="ECO:0000256" key="1">
    <source>
        <dbReference type="SAM" id="Phobius"/>
    </source>
</evidence>
<dbReference type="InterPro" id="IPR011051">
    <property type="entry name" value="RmlC_Cupin_sf"/>
</dbReference>
<dbReference type="SUPFAM" id="SSF51182">
    <property type="entry name" value="RmlC-like cupins"/>
    <property type="match status" value="1"/>
</dbReference>
<dbReference type="InterPro" id="IPR014710">
    <property type="entry name" value="RmlC-like_jellyroll"/>
</dbReference>
<dbReference type="RefSeq" id="XP_066919582.1">
    <property type="nucleotide sequence ID" value="XM_067063481.1"/>
</dbReference>
<organism evidence="2 3">
    <name type="scientific">Clytia hemisphaerica</name>
    <dbReference type="NCBI Taxonomy" id="252671"/>
    <lineage>
        <taxon>Eukaryota</taxon>
        <taxon>Metazoa</taxon>
        <taxon>Cnidaria</taxon>
        <taxon>Hydrozoa</taxon>
        <taxon>Hydroidolina</taxon>
        <taxon>Leptothecata</taxon>
        <taxon>Obeliida</taxon>
        <taxon>Clytiidae</taxon>
        <taxon>Clytia</taxon>
    </lineage>
</organism>
<keyword evidence="1" id="KW-0472">Membrane</keyword>
<dbReference type="EnsemblMetazoa" id="CLYHEMT017052.2">
    <property type="protein sequence ID" value="CLYHEMP017052.2"/>
    <property type="gene ID" value="CLYHEMG017052"/>
</dbReference>
<evidence type="ECO:0000313" key="3">
    <source>
        <dbReference type="Proteomes" id="UP000594262"/>
    </source>
</evidence>
<evidence type="ECO:0000313" key="2">
    <source>
        <dbReference type="EnsemblMetazoa" id="CLYHEMP017052.2"/>
    </source>
</evidence>
<reference evidence="2" key="1">
    <citation type="submission" date="2021-01" db="UniProtKB">
        <authorList>
            <consortium name="EnsemblMetazoa"/>
        </authorList>
    </citation>
    <scope>IDENTIFICATION</scope>
</reference>
<dbReference type="Gene3D" id="2.60.120.10">
    <property type="entry name" value="Jelly Rolls"/>
    <property type="match status" value="1"/>
</dbReference>